<dbReference type="GO" id="GO:0004596">
    <property type="term" value="F:protein-N-terminal amino-acid acetyltransferase activity"/>
    <property type="evidence" value="ECO:0007669"/>
    <property type="project" value="InterPro"/>
</dbReference>
<reference evidence="6 7" key="1">
    <citation type="submission" date="2020-11" db="EMBL/GenBank/DDBJ databases">
        <title>Kefir isolates.</title>
        <authorList>
            <person name="Marcisauskas S."/>
            <person name="Kim Y."/>
            <person name="Blasche S."/>
        </authorList>
    </citation>
    <scope>NUCLEOTIDE SEQUENCE [LARGE SCALE GENOMIC DNA]</scope>
    <source>
        <strain evidence="6 7">KR</strain>
    </source>
</reference>
<dbReference type="GO" id="GO:0031417">
    <property type="term" value="C:NatC complex"/>
    <property type="evidence" value="ECO:0007669"/>
    <property type="project" value="TreeGrafter"/>
</dbReference>
<evidence type="ECO:0000259" key="5">
    <source>
        <dbReference type="PROSITE" id="PS51186"/>
    </source>
</evidence>
<dbReference type="PANTHER" id="PTHR45896">
    <property type="entry name" value="N-ALPHA-ACETYLTRANSFERASE 30"/>
    <property type="match status" value="1"/>
</dbReference>
<dbReference type="InterPro" id="IPR000182">
    <property type="entry name" value="GNAT_dom"/>
</dbReference>
<dbReference type="PROSITE" id="PS51186">
    <property type="entry name" value="GNAT"/>
    <property type="match status" value="1"/>
</dbReference>
<proteinExistence type="inferred from homology"/>
<keyword evidence="2" id="KW-0012">Acyltransferase</keyword>
<dbReference type="InterPro" id="IPR016181">
    <property type="entry name" value="Acyl_CoA_acyltransferase"/>
</dbReference>
<accession>A0A9P6VWR6</accession>
<protein>
    <submittedName>
        <fullName evidence="6">N-alpha-acetyltransferase mak3</fullName>
    </submittedName>
</protein>
<keyword evidence="7" id="KW-1185">Reference proteome</keyword>
<comment type="similarity">
    <text evidence="3">Belongs to the acetyltransferase family. MAK3 subfamily.</text>
</comment>
<gene>
    <name evidence="6" type="primary">MAK3</name>
    <name evidence="6" type="ORF">C6P46_000520</name>
</gene>
<evidence type="ECO:0000313" key="7">
    <source>
        <dbReference type="Proteomes" id="UP000777482"/>
    </source>
</evidence>
<evidence type="ECO:0000256" key="1">
    <source>
        <dbReference type="ARBA" id="ARBA00022679"/>
    </source>
</evidence>
<dbReference type="Pfam" id="PF00583">
    <property type="entry name" value="Acetyltransf_1"/>
    <property type="match status" value="1"/>
</dbReference>
<organism evidence="6 7">
    <name type="scientific">Rhodotorula mucilaginosa</name>
    <name type="common">Yeast</name>
    <name type="synonym">Rhodotorula rubra</name>
    <dbReference type="NCBI Taxonomy" id="5537"/>
    <lineage>
        <taxon>Eukaryota</taxon>
        <taxon>Fungi</taxon>
        <taxon>Dikarya</taxon>
        <taxon>Basidiomycota</taxon>
        <taxon>Pucciniomycotina</taxon>
        <taxon>Microbotryomycetes</taxon>
        <taxon>Sporidiobolales</taxon>
        <taxon>Sporidiobolaceae</taxon>
        <taxon>Rhodotorula</taxon>
    </lineage>
</organism>
<dbReference type="CDD" id="cd04301">
    <property type="entry name" value="NAT_SF"/>
    <property type="match status" value="1"/>
</dbReference>
<dbReference type="Proteomes" id="UP000777482">
    <property type="component" value="Unassembled WGS sequence"/>
</dbReference>
<evidence type="ECO:0000256" key="3">
    <source>
        <dbReference type="ARBA" id="ARBA00024025"/>
    </source>
</evidence>
<comment type="caution">
    <text evidence="6">The sequence shown here is derived from an EMBL/GenBank/DDBJ whole genome shotgun (WGS) entry which is preliminary data.</text>
</comment>
<dbReference type="EMBL" id="PUHQ01000107">
    <property type="protein sequence ID" value="KAG0655938.1"/>
    <property type="molecule type" value="Genomic_DNA"/>
</dbReference>
<sequence length="274" mass="31088">MEQASETLPSLHALSITPQPVSAAPDETLPSTTPPRPETARLRTPTPRSKPITSSEALRYEGPISYRAYQGEQDLDVIVRLVDDELSEPYNLYTYRYFLDDWPHLCFFAYAGEVPIGVIVCKQEPHTKSSKSVPIPDRPGERRPLMRGYLAMLSTRKEYRGRGVATHLLRLSLSVMLRPPPEFVATLPPDHPSREPVDEIVLETEADNTAALAFYAKMGFVREKRLHRFYLNGKDAYRLRLDLTKSAPVAATAHETNRTQYQDYSSRPRSDEIC</sequence>
<feature type="domain" description="N-acetyltransferase" evidence="5">
    <location>
        <begin position="64"/>
        <end position="244"/>
    </location>
</feature>
<dbReference type="InterPro" id="IPR044542">
    <property type="entry name" value="NAA30-like"/>
</dbReference>
<dbReference type="PANTHER" id="PTHR45896:SF1">
    <property type="entry name" value="N-ALPHA-ACETYLTRANSFERASE 30"/>
    <property type="match status" value="1"/>
</dbReference>
<keyword evidence="1" id="KW-0808">Transferase</keyword>
<dbReference type="OrthoDB" id="249099at2759"/>
<dbReference type="AlphaFoldDB" id="A0A9P6VWR6"/>
<evidence type="ECO:0000313" key="6">
    <source>
        <dbReference type="EMBL" id="KAG0655938.1"/>
    </source>
</evidence>
<dbReference type="Gene3D" id="3.40.630.30">
    <property type="match status" value="1"/>
</dbReference>
<dbReference type="SUPFAM" id="SSF55729">
    <property type="entry name" value="Acyl-CoA N-acyltransferases (Nat)"/>
    <property type="match status" value="1"/>
</dbReference>
<name>A0A9P6VWR6_RHOMI</name>
<evidence type="ECO:0000256" key="2">
    <source>
        <dbReference type="ARBA" id="ARBA00023315"/>
    </source>
</evidence>
<feature type="region of interest" description="Disordered" evidence="4">
    <location>
        <begin position="1"/>
        <end position="56"/>
    </location>
</feature>
<evidence type="ECO:0000256" key="4">
    <source>
        <dbReference type="SAM" id="MobiDB-lite"/>
    </source>
</evidence>